<dbReference type="EMBL" id="LXQC01000137">
    <property type="protein sequence ID" value="TFE68776.1"/>
    <property type="molecule type" value="Genomic_DNA"/>
</dbReference>
<dbReference type="AlphaFoldDB" id="A0A4Y8PCH7"/>
<gene>
    <name evidence="1" type="ORF">A7Q10_07810</name>
</gene>
<evidence type="ECO:0000313" key="1">
    <source>
        <dbReference type="EMBL" id="TFE68776.1"/>
    </source>
</evidence>
<sequence length="92" mass="10428">MGNGKKEGLDEGGFWNGILLKAQKEELIDMISPHESEVLLKALIKLKETRLKKRAFLFVSPALSLSREILLSSRGHFIRQIGWSPVNDRLVE</sequence>
<organism evidence="1 2">
    <name type="scientific">Methylacidiphilum caldifontis</name>
    <dbReference type="NCBI Taxonomy" id="2795386"/>
    <lineage>
        <taxon>Bacteria</taxon>
        <taxon>Pseudomonadati</taxon>
        <taxon>Verrucomicrobiota</taxon>
        <taxon>Methylacidiphilae</taxon>
        <taxon>Methylacidiphilales</taxon>
        <taxon>Methylacidiphilaceae</taxon>
        <taxon>Methylacidiphilum (ex Ratnadevi et al. 2023)</taxon>
    </lineage>
</organism>
<proteinExistence type="predicted"/>
<name>A0A4Y8PCH7_9BACT</name>
<keyword evidence="2" id="KW-1185">Reference proteome</keyword>
<comment type="caution">
    <text evidence="1">The sequence shown here is derived from an EMBL/GenBank/DDBJ whole genome shotgun (WGS) entry which is preliminary data.</text>
</comment>
<dbReference type="Proteomes" id="UP000297713">
    <property type="component" value="Unassembled WGS sequence"/>
</dbReference>
<evidence type="ECO:0000313" key="2">
    <source>
        <dbReference type="Proteomes" id="UP000297713"/>
    </source>
</evidence>
<protein>
    <submittedName>
        <fullName evidence="1">Uncharacterized protein</fullName>
    </submittedName>
</protein>
<accession>A0A4Y8PCH7</accession>
<reference evidence="1 2" key="1">
    <citation type="submission" date="2016-05" db="EMBL/GenBank/DDBJ databases">
        <title>Diversity and Homogeneity among Thermoacidophilic Verrucomicrobia Methanotrophs Linked with Geographical Origin.</title>
        <authorList>
            <person name="Erikstad H.-A."/>
            <person name="Smestad N.B."/>
            <person name="Ceballos R.M."/>
            <person name="Birkeland N.-K."/>
        </authorList>
    </citation>
    <scope>NUCLEOTIDE SEQUENCE [LARGE SCALE GENOMIC DNA]</scope>
    <source>
        <strain evidence="1 2">Phi</strain>
    </source>
</reference>
<dbReference type="RefSeq" id="WP_134439996.1">
    <property type="nucleotide sequence ID" value="NZ_LXQC01000137.1"/>
</dbReference>